<dbReference type="PRINTS" id="PR01036">
    <property type="entry name" value="TCRTETB"/>
</dbReference>
<feature type="transmembrane region" description="Helical" evidence="5">
    <location>
        <begin position="418"/>
        <end position="439"/>
    </location>
</feature>
<dbReference type="InterPro" id="IPR011701">
    <property type="entry name" value="MFS"/>
</dbReference>
<feature type="transmembrane region" description="Helical" evidence="5">
    <location>
        <begin position="387"/>
        <end position="406"/>
    </location>
</feature>
<feature type="transmembrane region" description="Helical" evidence="5">
    <location>
        <begin position="194"/>
        <end position="216"/>
    </location>
</feature>
<dbReference type="SUPFAM" id="SSF103473">
    <property type="entry name" value="MFS general substrate transporter"/>
    <property type="match status" value="1"/>
</dbReference>
<protein>
    <submittedName>
        <fullName evidence="7">Major facilitator superfamily domain-containing protein</fullName>
    </submittedName>
</protein>
<dbReference type="InterPro" id="IPR036259">
    <property type="entry name" value="MFS_trans_sf"/>
</dbReference>
<dbReference type="PANTHER" id="PTHR23501">
    <property type="entry name" value="MAJOR FACILITATOR SUPERFAMILY"/>
    <property type="match status" value="1"/>
</dbReference>
<feature type="transmembrane region" description="Helical" evidence="5">
    <location>
        <begin position="249"/>
        <end position="267"/>
    </location>
</feature>
<proteinExistence type="predicted"/>
<dbReference type="InterPro" id="IPR020846">
    <property type="entry name" value="MFS_dom"/>
</dbReference>
<keyword evidence="3 5" id="KW-1133">Transmembrane helix</keyword>
<dbReference type="AlphaFoldDB" id="A0A9W9RU01"/>
<dbReference type="PANTHER" id="PTHR23501:SF43">
    <property type="entry name" value="MULTIDRUG TRANSPORTER, PUTATIVE (AFU_ORTHOLOGUE AFUA_6G03040)-RELATED"/>
    <property type="match status" value="1"/>
</dbReference>
<feature type="transmembrane region" description="Helical" evidence="5">
    <location>
        <begin position="109"/>
        <end position="134"/>
    </location>
</feature>
<dbReference type="GO" id="GO:0005886">
    <property type="term" value="C:plasma membrane"/>
    <property type="evidence" value="ECO:0007669"/>
    <property type="project" value="TreeGrafter"/>
</dbReference>
<organism evidence="7 8">
    <name type="scientific">Penicillium brevicompactum</name>
    <dbReference type="NCBI Taxonomy" id="5074"/>
    <lineage>
        <taxon>Eukaryota</taxon>
        <taxon>Fungi</taxon>
        <taxon>Dikarya</taxon>
        <taxon>Ascomycota</taxon>
        <taxon>Pezizomycotina</taxon>
        <taxon>Eurotiomycetes</taxon>
        <taxon>Eurotiomycetidae</taxon>
        <taxon>Eurotiales</taxon>
        <taxon>Aspergillaceae</taxon>
        <taxon>Penicillium</taxon>
    </lineage>
</organism>
<feature type="transmembrane region" description="Helical" evidence="5">
    <location>
        <begin position="321"/>
        <end position="343"/>
    </location>
</feature>
<comment type="subcellular location">
    <subcellularLocation>
        <location evidence="1">Membrane</location>
        <topology evidence="1">Multi-pass membrane protein</topology>
    </subcellularLocation>
</comment>
<keyword evidence="8" id="KW-1185">Reference proteome</keyword>
<reference evidence="7" key="1">
    <citation type="submission" date="2022-12" db="EMBL/GenBank/DDBJ databases">
        <authorList>
            <person name="Petersen C."/>
        </authorList>
    </citation>
    <scope>NUCLEOTIDE SEQUENCE</scope>
    <source>
        <strain evidence="7">IBT 35675</strain>
    </source>
</reference>
<feature type="transmembrane region" description="Helical" evidence="5">
    <location>
        <begin position="363"/>
        <end position="380"/>
    </location>
</feature>
<dbReference type="EMBL" id="JAPZBR010000001">
    <property type="protein sequence ID" value="KAJ5366227.1"/>
    <property type="molecule type" value="Genomic_DNA"/>
</dbReference>
<evidence type="ECO:0000256" key="3">
    <source>
        <dbReference type="ARBA" id="ARBA00022989"/>
    </source>
</evidence>
<evidence type="ECO:0000256" key="4">
    <source>
        <dbReference type="ARBA" id="ARBA00023136"/>
    </source>
</evidence>
<feature type="transmembrane region" description="Helical" evidence="5">
    <location>
        <begin position="36"/>
        <end position="56"/>
    </location>
</feature>
<keyword evidence="4 5" id="KW-0472">Membrane</keyword>
<evidence type="ECO:0000313" key="7">
    <source>
        <dbReference type="EMBL" id="KAJ5366227.1"/>
    </source>
</evidence>
<sequence length="553" mass="59137">MAAKEVNEAIDANESDEGYGGNVPVRWDGALQGARLYLAIVGIALPLFLTGIEATIVSTSLVTITDDLQSAGQSSWVITSYLLTYTGPLSRFLIVWASFSNIFGVKPSLLTAVTIFIAFSGGCAGAQSISQLIICRAFQGLGGAGIYSLSLFSILRLLPYEQYDKASSLAGGILSIGLVIGPLLGGAISNDGKWRWVFLLNVPAAAVGGILIFFILPAHFPNAAPVANGQSKSTPVWAKVKAAIHQVDFLGAFLVLTACSFIIAALQEGNYEYSWGSGLVVSFLVISGISWILFVGWEWLICRRDLQMSPMFPWRLTQNRLFMGIALGFFTTGVPLTVCVIEIPQRFQIVNGSSPVGAGVKLLSFALSCLVGIISCSVLAGRLKIPFAYIAVIGLVFQVIGLFLFSEIEPIVELWPGQFGYLVLAGLGCGLGVSAFYMATSLVVDIEDQSIALGIGIQLRMLGGVLGIATSSAILFHYIQSRLSSTLSPGEMAALLKTTEAIKTFSPENQLHVREVYAIAYNMEMKMCGAFAAAQALAVAMIWKRDNVRFSKS</sequence>
<evidence type="ECO:0000313" key="8">
    <source>
        <dbReference type="Proteomes" id="UP001148299"/>
    </source>
</evidence>
<keyword evidence="2 5" id="KW-0812">Transmembrane</keyword>
<feature type="transmembrane region" description="Helical" evidence="5">
    <location>
        <begin position="459"/>
        <end position="479"/>
    </location>
</feature>
<evidence type="ECO:0000256" key="1">
    <source>
        <dbReference type="ARBA" id="ARBA00004141"/>
    </source>
</evidence>
<evidence type="ECO:0000259" key="6">
    <source>
        <dbReference type="PROSITE" id="PS50850"/>
    </source>
</evidence>
<dbReference type="PROSITE" id="PS50850">
    <property type="entry name" value="MFS"/>
    <property type="match status" value="1"/>
</dbReference>
<feature type="transmembrane region" description="Helical" evidence="5">
    <location>
        <begin position="76"/>
        <end position="97"/>
    </location>
</feature>
<feature type="transmembrane region" description="Helical" evidence="5">
    <location>
        <begin position="140"/>
        <end position="158"/>
    </location>
</feature>
<dbReference type="Gene3D" id="1.20.1720.10">
    <property type="entry name" value="Multidrug resistance protein D"/>
    <property type="match status" value="1"/>
</dbReference>
<feature type="transmembrane region" description="Helical" evidence="5">
    <location>
        <begin position="170"/>
        <end position="188"/>
    </location>
</feature>
<dbReference type="Pfam" id="PF07690">
    <property type="entry name" value="MFS_1"/>
    <property type="match status" value="1"/>
</dbReference>
<evidence type="ECO:0000256" key="5">
    <source>
        <dbReference type="SAM" id="Phobius"/>
    </source>
</evidence>
<accession>A0A9W9RU01</accession>
<gene>
    <name evidence="7" type="ORF">N7541_000168</name>
</gene>
<evidence type="ECO:0000256" key="2">
    <source>
        <dbReference type="ARBA" id="ARBA00022692"/>
    </source>
</evidence>
<reference evidence="7" key="2">
    <citation type="journal article" date="2023" name="IMA Fungus">
        <title>Comparative genomic study of the Penicillium genus elucidates a diverse pangenome and 15 lateral gene transfer events.</title>
        <authorList>
            <person name="Petersen C."/>
            <person name="Sorensen T."/>
            <person name="Nielsen M.R."/>
            <person name="Sondergaard T.E."/>
            <person name="Sorensen J.L."/>
            <person name="Fitzpatrick D.A."/>
            <person name="Frisvad J.C."/>
            <person name="Nielsen K.L."/>
        </authorList>
    </citation>
    <scope>NUCLEOTIDE SEQUENCE</scope>
    <source>
        <strain evidence="7">IBT 35675</strain>
    </source>
</reference>
<dbReference type="GO" id="GO:0022857">
    <property type="term" value="F:transmembrane transporter activity"/>
    <property type="evidence" value="ECO:0007669"/>
    <property type="project" value="InterPro"/>
</dbReference>
<dbReference type="Proteomes" id="UP001148299">
    <property type="component" value="Unassembled WGS sequence"/>
</dbReference>
<feature type="domain" description="Major facilitator superfamily (MFS) profile" evidence="6">
    <location>
        <begin position="39"/>
        <end position="547"/>
    </location>
</feature>
<comment type="caution">
    <text evidence="7">The sequence shown here is derived from an EMBL/GenBank/DDBJ whole genome shotgun (WGS) entry which is preliminary data.</text>
</comment>
<feature type="transmembrane region" description="Helical" evidence="5">
    <location>
        <begin position="279"/>
        <end position="300"/>
    </location>
</feature>
<name>A0A9W9RU01_PENBR</name>